<reference evidence="2 3" key="1">
    <citation type="submission" date="2024-02" db="EMBL/GenBank/DDBJ databases">
        <title>Chromosome-scale genome assembly of the rough periwinkle Littorina saxatilis.</title>
        <authorList>
            <person name="De Jode A."/>
            <person name="Faria R."/>
            <person name="Formenti G."/>
            <person name="Sims Y."/>
            <person name="Smith T.P."/>
            <person name="Tracey A."/>
            <person name="Wood J.M.D."/>
            <person name="Zagrodzka Z.B."/>
            <person name="Johannesson K."/>
            <person name="Butlin R.K."/>
            <person name="Leder E.H."/>
        </authorList>
    </citation>
    <scope>NUCLEOTIDE SEQUENCE [LARGE SCALE GENOMIC DNA]</scope>
    <source>
        <strain evidence="2">Snail1</strain>
        <tissue evidence="2">Muscle</tissue>
    </source>
</reference>
<gene>
    <name evidence="2" type="ORF">V1264_024538</name>
</gene>
<accession>A0AAN9AM71</accession>
<evidence type="ECO:0000313" key="2">
    <source>
        <dbReference type="EMBL" id="KAK7089395.1"/>
    </source>
</evidence>
<evidence type="ECO:0000256" key="1">
    <source>
        <dbReference type="SAM" id="Phobius"/>
    </source>
</evidence>
<organism evidence="2 3">
    <name type="scientific">Littorina saxatilis</name>
    <dbReference type="NCBI Taxonomy" id="31220"/>
    <lineage>
        <taxon>Eukaryota</taxon>
        <taxon>Metazoa</taxon>
        <taxon>Spiralia</taxon>
        <taxon>Lophotrochozoa</taxon>
        <taxon>Mollusca</taxon>
        <taxon>Gastropoda</taxon>
        <taxon>Caenogastropoda</taxon>
        <taxon>Littorinimorpha</taxon>
        <taxon>Littorinoidea</taxon>
        <taxon>Littorinidae</taxon>
        <taxon>Littorina</taxon>
    </lineage>
</organism>
<keyword evidence="1" id="KW-0812">Transmembrane</keyword>
<evidence type="ECO:0000313" key="3">
    <source>
        <dbReference type="Proteomes" id="UP001374579"/>
    </source>
</evidence>
<name>A0AAN9AM71_9CAEN</name>
<dbReference type="Proteomes" id="UP001374579">
    <property type="component" value="Unassembled WGS sequence"/>
</dbReference>
<comment type="caution">
    <text evidence="2">The sequence shown here is derived from an EMBL/GenBank/DDBJ whole genome shotgun (WGS) entry which is preliminary data.</text>
</comment>
<keyword evidence="1" id="KW-0472">Membrane</keyword>
<proteinExistence type="predicted"/>
<feature type="transmembrane region" description="Helical" evidence="1">
    <location>
        <begin position="232"/>
        <end position="255"/>
    </location>
</feature>
<protein>
    <submittedName>
        <fullName evidence="2">Uncharacterized protein</fullName>
    </submittedName>
</protein>
<keyword evidence="1" id="KW-1133">Transmembrane helix</keyword>
<sequence>MYFPETGVVPCVCTTDSLGSPAGRLVWLLGNITMATGYYGVTQLTFPSGKVSRQHDRMMATCQLDWVRPETAAITSQVIYRQNTNFAINMTLKYALLTVCTRVTEFQVGTQVLARIVQQNQEWPGLCADRACTNAHVNATCDGAFSKSITTVVVIEQVPDTVRSNDTKSTRSPRDVLFRAAVQEDAFDLKTINATLQKNQTLVSVREMCTPGYIYTRTNCVKQEEPSSTSPVLIGSIIGGVVAFLVVVILVIVVYR</sequence>
<dbReference type="AlphaFoldDB" id="A0AAN9AM71"/>
<dbReference type="EMBL" id="JBAMIC010001903">
    <property type="protein sequence ID" value="KAK7089395.1"/>
    <property type="molecule type" value="Genomic_DNA"/>
</dbReference>
<keyword evidence="3" id="KW-1185">Reference proteome</keyword>